<dbReference type="Pfam" id="PF25954">
    <property type="entry name" value="Beta-barrel_RND_2"/>
    <property type="match status" value="1"/>
</dbReference>
<gene>
    <name evidence="5" type="primary">mdtA_24</name>
    <name evidence="5" type="ORF">GALL_188670</name>
</gene>
<dbReference type="EMBL" id="MLJW01000110">
    <property type="protein sequence ID" value="OIQ99130.1"/>
    <property type="molecule type" value="Genomic_DNA"/>
</dbReference>
<dbReference type="GO" id="GO:1990281">
    <property type="term" value="C:efflux pump complex"/>
    <property type="evidence" value="ECO:0007669"/>
    <property type="project" value="TreeGrafter"/>
</dbReference>
<dbReference type="GO" id="GO:0019898">
    <property type="term" value="C:extrinsic component of membrane"/>
    <property type="evidence" value="ECO:0007669"/>
    <property type="project" value="InterPro"/>
</dbReference>
<reference evidence="5" key="1">
    <citation type="submission" date="2016-10" db="EMBL/GenBank/DDBJ databases">
        <title>Sequence of Gallionella enrichment culture.</title>
        <authorList>
            <person name="Poehlein A."/>
            <person name="Muehling M."/>
            <person name="Daniel R."/>
        </authorList>
    </citation>
    <scope>NUCLEOTIDE SEQUENCE</scope>
</reference>
<dbReference type="InterPro" id="IPR030190">
    <property type="entry name" value="MacA_alpha-hairpin_sf"/>
</dbReference>
<comment type="caution">
    <text evidence="5">The sequence shown here is derived from an EMBL/GenBank/DDBJ whole genome shotgun (WGS) entry which is preliminary data.</text>
</comment>
<name>A0A1J5RTW5_9ZZZZ</name>
<feature type="domain" description="CusB-like beta-barrel" evidence="3">
    <location>
        <begin position="211"/>
        <end position="283"/>
    </location>
</feature>
<dbReference type="PANTHER" id="PTHR30469:SF15">
    <property type="entry name" value="HLYD FAMILY OF SECRETION PROTEINS"/>
    <property type="match status" value="1"/>
</dbReference>
<dbReference type="Pfam" id="PF25967">
    <property type="entry name" value="RND-MFP_C"/>
    <property type="match status" value="1"/>
</dbReference>
<dbReference type="PANTHER" id="PTHR30469">
    <property type="entry name" value="MULTIDRUG RESISTANCE PROTEIN MDTA"/>
    <property type="match status" value="1"/>
</dbReference>
<evidence type="ECO:0000313" key="5">
    <source>
        <dbReference type="EMBL" id="OIQ99130.1"/>
    </source>
</evidence>
<dbReference type="GO" id="GO:0030313">
    <property type="term" value="C:cell envelope"/>
    <property type="evidence" value="ECO:0007669"/>
    <property type="project" value="UniProtKB-SubCell"/>
</dbReference>
<dbReference type="Gene3D" id="2.40.50.100">
    <property type="match status" value="1"/>
</dbReference>
<keyword evidence="1 2" id="KW-0175">Coiled coil</keyword>
<dbReference type="Gene3D" id="6.10.140.1990">
    <property type="match status" value="1"/>
</dbReference>
<feature type="coiled-coil region" evidence="2">
    <location>
        <begin position="142"/>
        <end position="169"/>
    </location>
</feature>
<evidence type="ECO:0000259" key="4">
    <source>
        <dbReference type="Pfam" id="PF25967"/>
    </source>
</evidence>
<feature type="domain" description="Multidrug resistance protein MdtA-like C-terminal permuted SH3" evidence="4">
    <location>
        <begin position="293"/>
        <end position="350"/>
    </location>
</feature>
<dbReference type="Gene3D" id="2.40.420.20">
    <property type="match status" value="1"/>
</dbReference>
<evidence type="ECO:0000259" key="3">
    <source>
        <dbReference type="Pfam" id="PF25954"/>
    </source>
</evidence>
<dbReference type="GO" id="GO:1990961">
    <property type="term" value="P:xenobiotic detoxification by transmembrane export across the plasma membrane"/>
    <property type="evidence" value="ECO:0007669"/>
    <property type="project" value="InterPro"/>
</dbReference>
<dbReference type="NCBIfam" id="TIGR01730">
    <property type="entry name" value="RND_mfp"/>
    <property type="match status" value="1"/>
</dbReference>
<evidence type="ECO:0000256" key="2">
    <source>
        <dbReference type="SAM" id="Coils"/>
    </source>
</evidence>
<proteinExistence type="predicted"/>
<sequence length="367" mass="39774">MRHQYMQNQRMKNILLAFVCTLLIACEKAPVPPQPPRPALVMVVGEKAEMSAMALVGEVRPRYESSQGFRVSGKVIERKVDVGAHVRKGQVIARLDATDANLKATASLADVRAAEASYALAVSEVERQRQLFAKKFISASALDIRETELKSAKARLAQVKAQANVSSNQTQYANLTADRDGVVTMIRAEPGQVVDIGEAVVQIANTNEVEVLVSVPESRMTEVKLHAAAVVKMWANQQKTYVGIVREIAPAADSATRIFNVRVTIKDADDAVKLGMTAGVKFIQPVTQLDSELLIPTSALTEMNGKKMVWVIDAENRAQPRLVVAGQFREDGVLIVSGLQAGERIAVAGVHTLIKNQPVKPVVSALP</sequence>
<dbReference type="InterPro" id="IPR058792">
    <property type="entry name" value="Beta-barrel_RND_2"/>
</dbReference>
<dbReference type="AlphaFoldDB" id="A0A1J5RTW5"/>
<dbReference type="PROSITE" id="PS51257">
    <property type="entry name" value="PROKAR_LIPOPROTEIN"/>
    <property type="match status" value="1"/>
</dbReference>
<dbReference type="InterPro" id="IPR006143">
    <property type="entry name" value="RND_pump_MFP"/>
</dbReference>
<dbReference type="GO" id="GO:1990195">
    <property type="term" value="C:macrolide transmembrane transporter complex"/>
    <property type="evidence" value="ECO:0007669"/>
    <property type="project" value="InterPro"/>
</dbReference>
<organism evidence="5">
    <name type="scientific">mine drainage metagenome</name>
    <dbReference type="NCBI Taxonomy" id="410659"/>
    <lineage>
        <taxon>unclassified sequences</taxon>
        <taxon>metagenomes</taxon>
        <taxon>ecological metagenomes</taxon>
    </lineage>
</organism>
<dbReference type="SUPFAM" id="SSF111369">
    <property type="entry name" value="HlyD-like secretion proteins"/>
    <property type="match status" value="1"/>
</dbReference>
<dbReference type="GO" id="GO:0015562">
    <property type="term" value="F:efflux transmembrane transporter activity"/>
    <property type="evidence" value="ECO:0007669"/>
    <property type="project" value="TreeGrafter"/>
</dbReference>
<dbReference type="InterPro" id="IPR058627">
    <property type="entry name" value="MdtA-like_C"/>
</dbReference>
<dbReference type="Gene3D" id="2.40.30.170">
    <property type="match status" value="1"/>
</dbReference>
<protein>
    <submittedName>
        <fullName evidence="5">Multidrug resistance protein MdtA</fullName>
    </submittedName>
</protein>
<accession>A0A1J5RTW5</accession>
<evidence type="ECO:0000256" key="1">
    <source>
        <dbReference type="ARBA" id="ARBA00023054"/>
    </source>
</evidence>